<evidence type="ECO:0000313" key="2">
    <source>
        <dbReference type="EMBL" id="KAF2727710.1"/>
    </source>
</evidence>
<evidence type="ECO:0008006" key="4">
    <source>
        <dbReference type="Google" id="ProtNLM"/>
    </source>
</evidence>
<name>A0A9P4UX00_9PLEO</name>
<dbReference type="Proteomes" id="UP000799444">
    <property type="component" value="Unassembled WGS sequence"/>
</dbReference>
<dbReference type="EMBL" id="ML996317">
    <property type="protein sequence ID" value="KAF2727710.1"/>
    <property type="molecule type" value="Genomic_DNA"/>
</dbReference>
<accession>A0A9P4UX00</accession>
<organism evidence="2 3">
    <name type="scientific">Polyplosphaeria fusca</name>
    <dbReference type="NCBI Taxonomy" id="682080"/>
    <lineage>
        <taxon>Eukaryota</taxon>
        <taxon>Fungi</taxon>
        <taxon>Dikarya</taxon>
        <taxon>Ascomycota</taxon>
        <taxon>Pezizomycotina</taxon>
        <taxon>Dothideomycetes</taxon>
        <taxon>Pleosporomycetidae</taxon>
        <taxon>Pleosporales</taxon>
        <taxon>Tetraplosphaeriaceae</taxon>
        <taxon>Polyplosphaeria</taxon>
    </lineage>
</organism>
<feature type="transmembrane region" description="Helical" evidence="1">
    <location>
        <begin position="105"/>
        <end position="124"/>
    </location>
</feature>
<protein>
    <recommendedName>
        <fullName evidence="4">Transmembrane protein</fullName>
    </recommendedName>
</protein>
<evidence type="ECO:0000256" key="1">
    <source>
        <dbReference type="SAM" id="Phobius"/>
    </source>
</evidence>
<sequence length="179" mass="20272">MKALSRLLFPSPSVWPKHSLHCDKLLSKPIYMSTLSTKLAIHQPTNEPTNNPAETAHTTIITTTTTKPNESVKMPRAPTILSNIFTTILTILCTIFTLILTIFTILCTIFTPILTIFTILATIFSPNFLFYAYLILVLHTLLFLALRAVDVLDIIAVKLHELEFVWRKIEGWERDYGGN</sequence>
<evidence type="ECO:0000313" key="3">
    <source>
        <dbReference type="Proteomes" id="UP000799444"/>
    </source>
</evidence>
<gene>
    <name evidence="2" type="ORF">EJ04DRAFT_594256</name>
</gene>
<comment type="caution">
    <text evidence="2">The sequence shown here is derived from an EMBL/GenBank/DDBJ whole genome shotgun (WGS) entry which is preliminary data.</text>
</comment>
<keyword evidence="1" id="KW-0812">Transmembrane</keyword>
<reference evidence="2" key="1">
    <citation type="journal article" date="2020" name="Stud. Mycol.">
        <title>101 Dothideomycetes genomes: a test case for predicting lifestyles and emergence of pathogens.</title>
        <authorList>
            <person name="Haridas S."/>
            <person name="Albert R."/>
            <person name="Binder M."/>
            <person name="Bloem J."/>
            <person name="Labutti K."/>
            <person name="Salamov A."/>
            <person name="Andreopoulos B."/>
            <person name="Baker S."/>
            <person name="Barry K."/>
            <person name="Bills G."/>
            <person name="Bluhm B."/>
            <person name="Cannon C."/>
            <person name="Castanera R."/>
            <person name="Culley D."/>
            <person name="Daum C."/>
            <person name="Ezra D."/>
            <person name="Gonzalez J."/>
            <person name="Henrissat B."/>
            <person name="Kuo A."/>
            <person name="Liang C."/>
            <person name="Lipzen A."/>
            <person name="Lutzoni F."/>
            <person name="Magnuson J."/>
            <person name="Mondo S."/>
            <person name="Nolan M."/>
            <person name="Ohm R."/>
            <person name="Pangilinan J."/>
            <person name="Park H.-J."/>
            <person name="Ramirez L."/>
            <person name="Alfaro M."/>
            <person name="Sun H."/>
            <person name="Tritt A."/>
            <person name="Yoshinaga Y."/>
            <person name="Zwiers L.-H."/>
            <person name="Turgeon B."/>
            <person name="Goodwin S."/>
            <person name="Spatafora J."/>
            <person name="Crous P."/>
            <person name="Grigoriev I."/>
        </authorList>
    </citation>
    <scope>NUCLEOTIDE SEQUENCE</scope>
    <source>
        <strain evidence="2">CBS 125425</strain>
    </source>
</reference>
<dbReference type="AlphaFoldDB" id="A0A9P4UX00"/>
<keyword evidence="1" id="KW-0472">Membrane</keyword>
<proteinExistence type="predicted"/>
<keyword evidence="3" id="KW-1185">Reference proteome</keyword>
<keyword evidence="1" id="KW-1133">Transmembrane helix</keyword>
<feature type="transmembrane region" description="Helical" evidence="1">
    <location>
        <begin position="80"/>
        <end position="100"/>
    </location>
</feature>